<dbReference type="InterPro" id="IPR000860">
    <property type="entry name" value="HemC"/>
</dbReference>
<feature type="modified residue" description="S-(dipyrrolylmethanemethyl)cysteine" evidence="8">
    <location>
        <position position="242"/>
    </location>
</feature>
<dbReference type="SUPFAM" id="SSF54782">
    <property type="entry name" value="Porphobilinogen deaminase (hydroxymethylbilane synthase), C-terminal domain"/>
    <property type="match status" value="1"/>
</dbReference>
<comment type="caution">
    <text evidence="11">The sequence shown here is derived from an EMBL/GenBank/DDBJ whole genome shotgun (WGS) entry which is preliminary data.</text>
</comment>
<dbReference type="GO" id="GO:0005737">
    <property type="term" value="C:cytoplasm"/>
    <property type="evidence" value="ECO:0007669"/>
    <property type="project" value="UniProtKB-UniRule"/>
</dbReference>
<keyword evidence="6 8" id="KW-0627">Porphyrin biosynthesis</keyword>
<dbReference type="PRINTS" id="PR00151">
    <property type="entry name" value="PORPHBDMNASE"/>
</dbReference>
<evidence type="ECO:0000256" key="7">
    <source>
        <dbReference type="ARBA" id="ARBA00048169"/>
    </source>
</evidence>
<accession>A0A7V2ZLY2</accession>
<evidence type="ECO:0000313" key="11">
    <source>
        <dbReference type="EMBL" id="HFI92305.1"/>
    </source>
</evidence>
<feature type="domain" description="Porphobilinogen deaminase C-terminal" evidence="10">
    <location>
        <begin position="226"/>
        <end position="295"/>
    </location>
</feature>
<dbReference type="PROSITE" id="PS00533">
    <property type="entry name" value="PORPHOBILINOGEN_DEAM"/>
    <property type="match status" value="1"/>
</dbReference>
<dbReference type="FunFam" id="3.40.190.10:FF:000005">
    <property type="entry name" value="Porphobilinogen deaminase"/>
    <property type="match status" value="1"/>
</dbReference>
<dbReference type="EC" id="2.5.1.61" evidence="8"/>
<comment type="similarity">
    <text evidence="3 8">Belongs to the HMBS family.</text>
</comment>
<dbReference type="NCBIfam" id="TIGR00212">
    <property type="entry name" value="hemC"/>
    <property type="match status" value="1"/>
</dbReference>
<evidence type="ECO:0000256" key="5">
    <source>
        <dbReference type="ARBA" id="ARBA00022679"/>
    </source>
</evidence>
<dbReference type="InterPro" id="IPR022419">
    <property type="entry name" value="Porphobilin_deaminase_cofac_BS"/>
</dbReference>
<evidence type="ECO:0000256" key="6">
    <source>
        <dbReference type="ARBA" id="ARBA00023244"/>
    </source>
</evidence>
<dbReference type="Gene3D" id="3.40.190.10">
    <property type="entry name" value="Periplasmic binding protein-like II"/>
    <property type="match status" value="2"/>
</dbReference>
<keyword evidence="5 8" id="KW-0808">Transferase</keyword>
<dbReference type="EMBL" id="DSUJ01000010">
    <property type="protein sequence ID" value="HFI92305.1"/>
    <property type="molecule type" value="Genomic_DNA"/>
</dbReference>
<dbReference type="InterPro" id="IPR022418">
    <property type="entry name" value="Porphobilinogen_deaminase_C"/>
</dbReference>
<sequence>MKKKLIIGSRGSELALWQANFVKKELEKKHRGLSVEIKIIKTKGDKILDVALSKIGDKSLFTKELEIELLNKRIDLAVHSLKDLQTQIPAGLKLAAVTKRHDVEDVLIARKKGTTIYSLKENAVVATGSLRRRAQLQHLRPDIKVVDLRGNVPSRIKKFLESDWDAIILARAGVERLGLKNYISSFISKEEILPAVGQGALGIEIHEENEFANEIVKSIHHQETFIAVTAERALLRALEGGCQVPIGAFAEVRTTGLYLDAMVGSLDGSVTFRKKIRGSKNYPEKLGKSLAKDLLKAGAREILDEVYNNSRK</sequence>
<name>A0A7V2ZLY2_9BACT</name>
<comment type="function">
    <text evidence="1 8">Tetrapolymerization of the monopyrrole PBG into the hydroxymethylbilane pre-uroporphyrinogen in several discrete steps.</text>
</comment>
<dbReference type="FunFam" id="3.30.160.40:FF:000002">
    <property type="entry name" value="Porphobilinogen deaminase"/>
    <property type="match status" value="1"/>
</dbReference>
<dbReference type="HAMAP" id="MF_00260">
    <property type="entry name" value="Porphobil_deam"/>
    <property type="match status" value="1"/>
</dbReference>
<dbReference type="InterPro" id="IPR022417">
    <property type="entry name" value="Porphobilin_deaminase_N"/>
</dbReference>
<evidence type="ECO:0000256" key="3">
    <source>
        <dbReference type="ARBA" id="ARBA00005638"/>
    </source>
</evidence>
<comment type="miscellaneous">
    <text evidence="8">The porphobilinogen subunits are added to the dipyrromethane group.</text>
</comment>
<evidence type="ECO:0000256" key="8">
    <source>
        <dbReference type="HAMAP-Rule" id="MF_00260"/>
    </source>
</evidence>
<dbReference type="PANTHER" id="PTHR11557:SF0">
    <property type="entry name" value="PORPHOBILINOGEN DEAMINASE"/>
    <property type="match status" value="1"/>
</dbReference>
<dbReference type="CDD" id="cd13646">
    <property type="entry name" value="PBP2_EcHMBS_like"/>
    <property type="match status" value="1"/>
</dbReference>
<organism evidence="11">
    <name type="scientific">Ignavibacterium album</name>
    <dbReference type="NCBI Taxonomy" id="591197"/>
    <lineage>
        <taxon>Bacteria</taxon>
        <taxon>Pseudomonadati</taxon>
        <taxon>Ignavibacteriota</taxon>
        <taxon>Ignavibacteria</taxon>
        <taxon>Ignavibacteriales</taxon>
        <taxon>Ignavibacteriaceae</taxon>
        <taxon>Ignavibacterium</taxon>
    </lineage>
</organism>
<dbReference type="Pfam" id="PF03900">
    <property type="entry name" value="Porphobil_deamC"/>
    <property type="match status" value="1"/>
</dbReference>
<dbReference type="RefSeq" id="WP_304146906.1">
    <property type="nucleotide sequence ID" value="NZ_JAOAIE010000102.1"/>
</dbReference>
<gene>
    <name evidence="8 11" type="primary">hemC</name>
    <name evidence="11" type="ORF">ENS31_12375</name>
</gene>
<protein>
    <recommendedName>
        <fullName evidence="8">Porphobilinogen deaminase</fullName>
        <shortName evidence="8">PBG</shortName>
        <ecNumber evidence="8">2.5.1.61</ecNumber>
    </recommendedName>
    <alternativeName>
        <fullName evidence="8">Hydroxymethylbilane synthase</fullName>
        <shortName evidence="8">HMBS</shortName>
    </alternativeName>
    <alternativeName>
        <fullName evidence="8">Pre-uroporphyrinogen synthase</fullName>
    </alternativeName>
</protein>
<reference evidence="11" key="1">
    <citation type="journal article" date="2020" name="mSystems">
        <title>Genome- and Community-Level Interaction Insights into Carbon Utilization and Element Cycling Functions of Hydrothermarchaeota in Hydrothermal Sediment.</title>
        <authorList>
            <person name="Zhou Z."/>
            <person name="Liu Y."/>
            <person name="Xu W."/>
            <person name="Pan J."/>
            <person name="Luo Z.H."/>
            <person name="Li M."/>
        </authorList>
    </citation>
    <scope>NUCLEOTIDE SEQUENCE [LARGE SCALE GENOMIC DNA]</scope>
    <source>
        <strain evidence="11">SpSt-479</strain>
    </source>
</reference>
<dbReference type="GO" id="GO:0006782">
    <property type="term" value="P:protoporphyrinogen IX biosynthetic process"/>
    <property type="evidence" value="ECO:0007669"/>
    <property type="project" value="UniProtKB-UniRule"/>
</dbReference>
<dbReference type="InterPro" id="IPR036803">
    <property type="entry name" value="Porphobilinogen_deaminase_C_sf"/>
</dbReference>
<comment type="pathway">
    <text evidence="2">Porphyrin-containing compound metabolism; protoporphyrin-IX biosynthesis; coproporphyrinogen-III from 5-aminolevulinate: step 2/4.</text>
</comment>
<dbReference type="Gene3D" id="3.30.160.40">
    <property type="entry name" value="Porphobilinogen deaminase, C-terminal domain"/>
    <property type="match status" value="1"/>
</dbReference>
<comment type="subunit">
    <text evidence="4 8">Monomer.</text>
</comment>
<evidence type="ECO:0000256" key="1">
    <source>
        <dbReference type="ARBA" id="ARBA00002869"/>
    </source>
</evidence>
<dbReference type="PANTHER" id="PTHR11557">
    <property type="entry name" value="PORPHOBILINOGEN DEAMINASE"/>
    <property type="match status" value="1"/>
</dbReference>
<dbReference type="AlphaFoldDB" id="A0A7V2ZLY2"/>
<evidence type="ECO:0000256" key="4">
    <source>
        <dbReference type="ARBA" id="ARBA00011245"/>
    </source>
</evidence>
<comment type="cofactor">
    <cofactor evidence="8">
        <name>dipyrromethane</name>
        <dbReference type="ChEBI" id="CHEBI:60342"/>
    </cofactor>
    <text evidence="8">Binds 1 dipyrromethane group covalently.</text>
</comment>
<dbReference type="FunFam" id="3.40.190.10:FF:000086">
    <property type="entry name" value="Probable porphobilinogen deaminase"/>
    <property type="match status" value="1"/>
</dbReference>
<dbReference type="Pfam" id="PF01379">
    <property type="entry name" value="Porphobil_deam"/>
    <property type="match status" value="1"/>
</dbReference>
<evidence type="ECO:0000259" key="9">
    <source>
        <dbReference type="Pfam" id="PF01379"/>
    </source>
</evidence>
<dbReference type="SUPFAM" id="SSF53850">
    <property type="entry name" value="Periplasmic binding protein-like II"/>
    <property type="match status" value="1"/>
</dbReference>
<feature type="domain" description="Porphobilinogen deaminase N-terminal" evidence="9">
    <location>
        <begin position="5"/>
        <end position="211"/>
    </location>
</feature>
<comment type="catalytic activity">
    <reaction evidence="7 8">
        <text>4 porphobilinogen + H2O = hydroxymethylbilane + 4 NH4(+)</text>
        <dbReference type="Rhea" id="RHEA:13185"/>
        <dbReference type="ChEBI" id="CHEBI:15377"/>
        <dbReference type="ChEBI" id="CHEBI:28938"/>
        <dbReference type="ChEBI" id="CHEBI:57845"/>
        <dbReference type="ChEBI" id="CHEBI:58126"/>
        <dbReference type="EC" id="2.5.1.61"/>
    </reaction>
</comment>
<dbReference type="PIRSF" id="PIRSF001438">
    <property type="entry name" value="4pyrrol_synth_OHMeBilane_synth"/>
    <property type="match status" value="1"/>
</dbReference>
<dbReference type="GO" id="GO:0004418">
    <property type="term" value="F:hydroxymethylbilane synthase activity"/>
    <property type="evidence" value="ECO:0007669"/>
    <property type="project" value="UniProtKB-UniRule"/>
</dbReference>
<proteinExistence type="inferred from homology"/>
<evidence type="ECO:0000259" key="10">
    <source>
        <dbReference type="Pfam" id="PF03900"/>
    </source>
</evidence>
<evidence type="ECO:0000256" key="2">
    <source>
        <dbReference type="ARBA" id="ARBA00004735"/>
    </source>
</evidence>